<accession>A0A508AQW7</accession>
<dbReference type="InterPro" id="IPR002347">
    <property type="entry name" value="SDR_fam"/>
</dbReference>
<reference evidence="3 4" key="1">
    <citation type="submission" date="2019-10" db="EMBL/GenBank/DDBJ databases">
        <title>Lysobacter alkalisoli sp. nov., isolated from saline-alkaline soil.</title>
        <authorList>
            <person name="Sun J.-Q."/>
        </authorList>
    </citation>
    <scope>NUCLEOTIDE SEQUENCE [LARGE SCALE GENOMIC DNA]</scope>
    <source>
        <strain evidence="3 4">KCTC 42381</strain>
    </source>
</reference>
<comment type="similarity">
    <text evidence="1">Belongs to the short-chain dehydrogenases/reductases (SDR) family.</text>
</comment>
<dbReference type="PRINTS" id="PR00080">
    <property type="entry name" value="SDRFAMILY"/>
</dbReference>
<dbReference type="InterPro" id="IPR036291">
    <property type="entry name" value="NAD(P)-bd_dom_sf"/>
</dbReference>
<dbReference type="PANTHER" id="PTHR43639:SF1">
    <property type="entry name" value="SHORT-CHAIN DEHYDROGENASE_REDUCTASE FAMILY PROTEIN"/>
    <property type="match status" value="1"/>
</dbReference>
<dbReference type="SUPFAM" id="SSF51735">
    <property type="entry name" value="NAD(P)-binding Rossmann-fold domains"/>
    <property type="match status" value="1"/>
</dbReference>
<evidence type="ECO:0000313" key="3">
    <source>
        <dbReference type="EMBL" id="KAB8190775.1"/>
    </source>
</evidence>
<gene>
    <name evidence="3" type="ORF">FKV24_008405</name>
</gene>
<organism evidence="3 4">
    <name type="scientific">Marilutibacter maris</name>
    <dbReference type="NCBI Taxonomy" id="1605891"/>
    <lineage>
        <taxon>Bacteria</taxon>
        <taxon>Pseudomonadati</taxon>
        <taxon>Pseudomonadota</taxon>
        <taxon>Gammaproteobacteria</taxon>
        <taxon>Lysobacterales</taxon>
        <taxon>Lysobacteraceae</taxon>
        <taxon>Marilutibacter</taxon>
    </lineage>
</organism>
<dbReference type="EMBL" id="VICD02000132">
    <property type="protein sequence ID" value="KAB8190775.1"/>
    <property type="molecule type" value="Genomic_DNA"/>
</dbReference>
<dbReference type="RefSeq" id="WP_141482049.1">
    <property type="nucleotide sequence ID" value="NZ_VICD02000132.1"/>
</dbReference>
<sequence>MPANRPVALITGAARRIGAAIVRHLHAAGYDIALHYRGSTDAAQALAAALNDARADSVLPLQTDLGEFDRLPELVAATIGRFGRLDALVNNASTFEPSPIGATTPAQWDRLFASNAHAPFFLAQAAAPHLRQAGGAIVNLTDLYAERPLRDHTVYCMAKAALLAMTRSLALELAPQVRVNAVAPGAILWPEPNGSDIAGDSCSLKQAQMLERTPLARTGTPEEVAEAVRWLLMDARYSTGQVLHLDGGRMLSV</sequence>
<dbReference type="FunFam" id="3.40.50.720:FF:000084">
    <property type="entry name" value="Short-chain dehydrogenase reductase"/>
    <property type="match status" value="1"/>
</dbReference>
<dbReference type="EC" id="1.5.1.33" evidence="3"/>
<dbReference type="Gene3D" id="3.40.50.720">
    <property type="entry name" value="NAD(P)-binding Rossmann-like Domain"/>
    <property type="match status" value="1"/>
</dbReference>
<dbReference type="GO" id="GO:0047040">
    <property type="term" value="F:pteridine reductase activity"/>
    <property type="evidence" value="ECO:0007669"/>
    <property type="project" value="UniProtKB-EC"/>
</dbReference>
<dbReference type="NCBIfam" id="NF006598">
    <property type="entry name" value="PRK09135.1"/>
    <property type="match status" value="1"/>
</dbReference>
<protein>
    <submittedName>
        <fullName evidence="3">Pteridine reductase</fullName>
        <ecNumber evidence="3">1.5.1.33</ecNumber>
    </submittedName>
</protein>
<dbReference type="PANTHER" id="PTHR43639">
    <property type="entry name" value="OXIDOREDUCTASE, SHORT-CHAIN DEHYDROGENASE/REDUCTASE FAMILY (AFU_ORTHOLOGUE AFUA_5G02870)"/>
    <property type="match status" value="1"/>
</dbReference>
<dbReference type="Pfam" id="PF13561">
    <property type="entry name" value="adh_short_C2"/>
    <property type="match status" value="1"/>
</dbReference>
<evidence type="ECO:0000256" key="1">
    <source>
        <dbReference type="ARBA" id="ARBA00006484"/>
    </source>
</evidence>
<dbReference type="InterPro" id="IPR020904">
    <property type="entry name" value="Sc_DH/Rdtase_CS"/>
</dbReference>
<proteinExistence type="inferred from homology"/>
<dbReference type="Proteomes" id="UP000320431">
    <property type="component" value="Unassembled WGS sequence"/>
</dbReference>
<dbReference type="PROSITE" id="PS00061">
    <property type="entry name" value="ADH_SHORT"/>
    <property type="match status" value="1"/>
</dbReference>
<dbReference type="AlphaFoldDB" id="A0A508AQW7"/>
<evidence type="ECO:0000313" key="4">
    <source>
        <dbReference type="Proteomes" id="UP000320431"/>
    </source>
</evidence>
<name>A0A508AQW7_9GAMM</name>
<evidence type="ECO:0000256" key="2">
    <source>
        <dbReference type="ARBA" id="ARBA00023002"/>
    </source>
</evidence>
<comment type="caution">
    <text evidence="3">The sequence shown here is derived from an EMBL/GenBank/DDBJ whole genome shotgun (WGS) entry which is preliminary data.</text>
</comment>
<dbReference type="PRINTS" id="PR00081">
    <property type="entry name" value="GDHRDH"/>
</dbReference>
<keyword evidence="2 3" id="KW-0560">Oxidoreductase</keyword>